<keyword evidence="3" id="KW-0472">Membrane</keyword>
<keyword evidence="1" id="KW-0677">Repeat</keyword>
<dbReference type="OrthoDB" id="9814939at2"/>
<reference evidence="5 6" key="1">
    <citation type="submission" date="2017-12" db="EMBL/GenBank/DDBJ databases">
        <title>The genome sequence of Caulobacter flavus CGMCC1 15093.</title>
        <authorList>
            <person name="Gao J."/>
            <person name="Mao X."/>
            <person name="Sun J."/>
        </authorList>
    </citation>
    <scope>NUCLEOTIDE SEQUENCE [LARGE SCALE GENOMIC DNA]</scope>
    <source>
        <strain evidence="5 6">CGMCC1 15093</strain>
    </source>
</reference>
<organism evidence="5 6">
    <name type="scientific">Caulobacter flavus</name>
    <dbReference type="NCBI Taxonomy" id="1679497"/>
    <lineage>
        <taxon>Bacteria</taxon>
        <taxon>Pseudomonadati</taxon>
        <taxon>Pseudomonadota</taxon>
        <taxon>Alphaproteobacteria</taxon>
        <taxon>Caulobacterales</taxon>
        <taxon>Caulobacteraceae</taxon>
        <taxon>Caulobacter</taxon>
    </lineage>
</organism>
<evidence type="ECO:0000313" key="6">
    <source>
        <dbReference type="Proteomes" id="UP000234483"/>
    </source>
</evidence>
<dbReference type="EMBL" id="CP026100">
    <property type="protein sequence ID" value="AYV45483.1"/>
    <property type="molecule type" value="Genomic_DNA"/>
</dbReference>
<dbReference type="SMART" id="SM00248">
    <property type="entry name" value="ANK"/>
    <property type="match status" value="3"/>
</dbReference>
<evidence type="ECO:0000313" key="4">
    <source>
        <dbReference type="EMBL" id="AYV45483.1"/>
    </source>
</evidence>
<dbReference type="PANTHER" id="PTHR24189">
    <property type="entry name" value="MYOTROPHIN"/>
    <property type="match status" value="1"/>
</dbReference>
<evidence type="ECO:0000256" key="2">
    <source>
        <dbReference type="ARBA" id="ARBA00023043"/>
    </source>
</evidence>
<reference evidence="4 7" key="2">
    <citation type="submission" date="2018-01" db="EMBL/GenBank/DDBJ databases">
        <title>Complete genome sequence of Caulobacter flavus RHGG3.</title>
        <authorList>
            <person name="Yang E."/>
        </authorList>
    </citation>
    <scope>NUCLEOTIDE SEQUENCE [LARGE SCALE GENOMIC DNA]</scope>
    <source>
        <strain evidence="4 7">RHGG3</strain>
    </source>
</reference>
<dbReference type="SUPFAM" id="SSF48403">
    <property type="entry name" value="Ankyrin repeat"/>
    <property type="match status" value="1"/>
</dbReference>
<dbReference type="InterPro" id="IPR002110">
    <property type="entry name" value="Ankyrin_rpt"/>
</dbReference>
<keyword evidence="3" id="KW-1133">Transmembrane helix</keyword>
<keyword evidence="2" id="KW-0040">ANK repeat</keyword>
<evidence type="ECO:0000256" key="1">
    <source>
        <dbReference type="ARBA" id="ARBA00022737"/>
    </source>
</evidence>
<feature type="transmembrane region" description="Helical" evidence="3">
    <location>
        <begin position="22"/>
        <end position="44"/>
    </location>
</feature>
<dbReference type="Proteomes" id="UP000281192">
    <property type="component" value="Chromosome"/>
</dbReference>
<sequence length="433" mass="45776">MSQQTSKAARAERPPSAIGDPAVRAALLFIVLAAGVAIAFLALARLRDAPPIKGLDRPEIVVLSSAPHNDPGMTYTVEIHRGGEAIFQGGPEVLLPGRHVYLPPSEKVTGLFEAIDASRFRWLKPHYRLWIGGSSKSTLCLRQGKVEKCVDATGEVSLGGDGAPGEFNEIRSRVQETAEITRWLRADEQTIDVMREQGIDPRSAGGRRLMLQAAEWMSPQTVQTLVDAGFPVDAADSRPGFNEAMTPAEIAAGKGRHDVLRVLLAAGALKGKPASLRQAVVVAAAQSCRLEAVKVLGDAGVRIDPQATTSEAFMCNSSPRDDVAVAKLLLAQGVSPNARDEDGHTPLFHALSPDLLALLLSRGADPNARDKSGAAPLLCAQDQATALALIKAGARIDAPSAPCDRGGPATIDELAAAKVWPEVQARLAQGRAR</sequence>
<dbReference type="InterPro" id="IPR050745">
    <property type="entry name" value="Multifunctional_regulatory"/>
</dbReference>
<dbReference type="KEGG" id="cfh:C1707_04050"/>
<accession>A0A2N5CSK1</accession>
<evidence type="ECO:0000313" key="5">
    <source>
        <dbReference type="EMBL" id="PLR13628.1"/>
    </source>
</evidence>
<proteinExistence type="predicted"/>
<keyword evidence="3" id="KW-0812">Transmembrane</keyword>
<gene>
    <name evidence="4" type="ORF">C1707_04050</name>
    <name evidence="5" type="ORF">CFHF_14045</name>
</gene>
<dbReference type="InterPro" id="IPR036770">
    <property type="entry name" value="Ankyrin_rpt-contain_sf"/>
</dbReference>
<protein>
    <submittedName>
        <fullName evidence="5">Uncharacterized protein</fullName>
    </submittedName>
</protein>
<dbReference type="EMBL" id="PJRQ01000028">
    <property type="protein sequence ID" value="PLR13628.1"/>
    <property type="molecule type" value="Genomic_DNA"/>
</dbReference>
<dbReference type="RefSeq" id="WP_101713626.1">
    <property type="nucleotide sequence ID" value="NZ_CP026100.1"/>
</dbReference>
<evidence type="ECO:0000313" key="7">
    <source>
        <dbReference type="Proteomes" id="UP000281192"/>
    </source>
</evidence>
<dbReference type="Pfam" id="PF12796">
    <property type="entry name" value="Ank_2"/>
    <property type="match status" value="1"/>
</dbReference>
<keyword evidence="7" id="KW-1185">Reference proteome</keyword>
<dbReference type="PANTHER" id="PTHR24189:SF50">
    <property type="entry name" value="ANKYRIN REPEAT AND SOCS BOX PROTEIN 2"/>
    <property type="match status" value="1"/>
</dbReference>
<dbReference type="Proteomes" id="UP000234483">
    <property type="component" value="Unassembled WGS sequence"/>
</dbReference>
<name>A0A2N5CSK1_9CAUL</name>
<dbReference type="AlphaFoldDB" id="A0A2N5CSK1"/>
<evidence type="ECO:0000256" key="3">
    <source>
        <dbReference type="SAM" id="Phobius"/>
    </source>
</evidence>
<dbReference type="Gene3D" id="1.25.40.20">
    <property type="entry name" value="Ankyrin repeat-containing domain"/>
    <property type="match status" value="1"/>
</dbReference>